<dbReference type="InterPro" id="IPR002933">
    <property type="entry name" value="Peptidase_M20"/>
</dbReference>
<dbReference type="AlphaFoldDB" id="A0A381Y851"/>
<dbReference type="GO" id="GO:0046872">
    <property type="term" value="F:metal ion binding"/>
    <property type="evidence" value="ECO:0007669"/>
    <property type="project" value="UniProtKB-KW"/>
</dbReference>
<dbReference type="SUPFAM" id="SSF55031">
    <property type="entry name" value="Bacterial exopeptidase dimerisation domain"/>
    <property type="match status" value="1"/>
</dbReference>
<evidence type="ECO:0000256" key="1">
    <source>
        <dbReference type="ARBA" id="ARBA00022723"/>
    </source>
</evidence>
<dbReference type="PANTHER" id="PTHR43808:SF31">
    <property type="entry name" value="N-ACETYL-L-CITRULLINE DEACETYLASE"/>
    <property type="match status" value="1"/>
</dbReference>
<organism evidence="4">
    <name type="scientific">marine metagenome</name>
    <dbReference type="NCBI Taxonomy" id="408172"/>
    <lineage>
        <taxon>unclassified sequences</taxon>
        <taxon>metagenomes</taxon>
        <taxon>ecological metagenomes</taxon>
    </lineage>
</organism>
<keyword evidence="1" id="KW-0479">Metal-binding</keyword>
<feature type="non-terminal residue" evidence="4">
    <location>
        <position position="1"/>
    </location>
</feature>
<sequence length="255" mass="28393">TISLLITNDEEGPAINGTKKVLEEIYKNGESIDSCVVGEPTCQNKLGEIIKIGRRGSLTTKLTIHGQQGHVAYPQWTLNPVSALVKILKTLDSKEFDKGNELFPPSNLEVVQINVDNDADNVVPRTASAKLNIRYNTLQTKESLEKYISEVVKEELKDSKYEFKIEFFNTASPFLTKEGDFTSKISKVVQDVTGEKATFSTSGGTSDARFFKDYCEVAEFGLIGETAHQVDEHVLVADITKLKEIYEKLIISYFA</sequence>
<accession>A0A381Y851</accession>
<dbReference type="GO" id="GO:0006526">
    <property type="term" value="P:L-arginine biosynthetic process"/>
    <property type="evidence" value="ECO:0007669"/>
    <property type="project" value="TreeGrafter"/>
</dbReference>
<dbReference type="SUPFAM" id="SSF53187">
    <property type="entry name" value="Zn-dependent exopeptidases"/>
    <property type="match status" value="1"/>
</dbReference>
<dbReference type="InterPro" id="IPR036264">
    <property type="entry name" value="Bact_exopeptidase_dim_dom"/>
</dbReference>
<dbReference type="GO" id="GO:0008777">
    <property type="term" value="F:acetylornithine deacetylase activity"/>
    <property type="evidence" value="ECO:0007669"/>
    <property type="project" value="TreeGrafter"/>
</dbReference>
<dbReference type="Gene3D" id="3.40.630.10">
    <property type="entry name" value="Zn peptidases"/>
    <property type="match status" value="1"/>
</dbReference>
<proteinExistence type="predicted"/>
<keyword evidence="2" id="KW-0378">Hydrolase</keyword>
<dbReference type="InterPro" id="IPR011650">
    <property type="entry name" value="Peptidase_M20_dimer"/>
</dbReference>
<dbReference type="PANTHER" id="PTHR43808">
    <property type="entry name" value="ACETYLORNITHINE DEACETYLASE"/>
    <property type="match status" value="1"/>
</dbReference>
<gene>
    <name evidence="4" type="ORF">METZ01_LOCUS126103</name>
</gene>
<reference evidence="4" key="1">
    <citation type="submission" date="2018-05" db="EMBL/GenBank/DDBJ databases">
        <authorList>
            <person name="Lanie J.A."/>
            <person name="Ng W.-L."/>
            <person name="Kazmierczak K.M."/>
            <person name="Andrzejewski T.M."/>
            <person name="Davidsen T.M."/>
            <person name="Wayne K.J."/>
            <person name="Tettelin H."/>
            <person name="Glass J.I."/>
            <person name="Rusch D."/>
            <person name="Podicherti R."/>
            <person name="Tsui H.-C.T."/>
            <person name="Winkler M.E."/>
        </authorList>
    </citation>
    <scope>NUCLEOTIDE SEQUENCE</scope>
</reference>
<dbReference type="Pfam" id="PF01546">
    <property type="entry name" value="Peptidase_M20"/>
    <property type="match status" value="1"/>
</dbReference>
<dbReference type="Pfam" id="PF07687">
    <property type="entry name" value="M20_dimer"/>
    <property type="match status" value="1"/>
</dbReference>
<evidence type="ECO:0000259" key="3">
    <source>
        <dbReference type="Pfam" id="PF07687"/>
    </source>
</evidence>
<evidence type="ECO:0000256" key="2">
    <source>
        <dbReference type="ARBA" id="ARBA00022801"/>
    </source>
</evidence>
<dbReference type="EMBL" id="UINC01017618">
    <property type="protein sequence ID" value="SVA73249.1"/>
    <property type="molecule type" value="Genomic_DNA"/>
</dbReference>
<dbReference type="InterPro" id="IPR050072">
    <property type="entry name" value="Peptidase_M20A"/>
</dbReference>
<evidence type="ECO:0000313" key="4">
    <source>
        <dbReference type="EMBL" id="SVA73249.1"/>
    </source>
</evidence>
<protein>
    <recommendedName>
        <fullName evidence="3">Peptidase M20 dimerisation domain-containing protein</fullName>
    </recommendedName>
</protein>
<dbReference type="Gene3D" id="3.30.70.360">
    <property type="match status" value="1"/>
</dbReference>
<name>A0A381Y851_9ZZZZ</name>
<feature type="domain" description="Peptidase M20 dimerisation" evidence="3">
    <location>
        <begin position="52"/>
        <end position="158"/>
    </location>
</feature>
<dbReference type="NCBIfam" id="NF009557">
    <property type="entry name" value="PRK13009.1"/>
    <property type="match status" value="1"/>
</dbReference>